<dbReference type="Proteomes" id="UP001596147">
    <property type="component" value="Unassembled WGS sequence"/>
</dbReference>
<dbReference type="Pfam" id="PF07929">
    <property type="entry name" value="PRiA4_ORF3"/>
    <property type="match status" value="1"/>
</dbReference>
<name>A0ABW0LI26_9BACI</name>
<feature type="domain" description="Plasmid pRiA4b Orf3-like" evidence="1">
    <location>
        <begin position="41"/>
        <end position="234"/>
    </location>
</feature>
<dbReference type="InterPro" id="IPR024047">
    <property type="entry name" value="MM3350-like_sf"/>
</dbReference>
<dbReference type="EMBL" id="JBHSMC010000015">
    <property type="protein sequence ID" value="MFC5465553.1"/>
    <property type="molecule type" value="Genomic_DNA"/>
</dbReference>
<protein>
    <submittedName>
        <fullName evidence="2">Plasmid pRiA4b ORF-3 family protein</fullName>
    </submittedName>
</protein>
<dbReference type="PANTHER" id="PTHR41878">
    <property type="entry name" value="LEXA REPRESSOR-RELATED"/>
    <property type="match status" value="1"/>
</dbReference>
<dbReference type="PANTHER" id="PTHR41878:SF1">
    <property type="entry name" value="TNPR PROTEIN"/>
    <property type="match status" value="1"/>
</dbReference>
<dbReference type="InterPro" id="IPR012912">
    <property type="entry name" value="Plasmid_pRiA4b_Orf3-like"/>
</dbReference>
<proteinExistence type="predicted"/>
<dbReference type="SUPFAM" id="SSF159941">
    <property type="entry name" value="MM3350-like"/>
    <property type="match status" value="1"/>
</dbReference>
<reference evidence="3" key="1">
    <citation type="journal article" date="2019" name="Int. J. Syst. Evol. Microbiol.">
        <title>The Global Catalogue of Microorganisms (GCM) 10K type strain sequencing project: providing services to taxonomists for standard genome sequencing and annotation.</title>
        <authorList>
            <consortium name="The Broad Institute Genomics Platform"/>
            <consortium name="The Broad Institute Genome Sequencing Center for Infectious Disease"/>
            <person name="Wu L."/>
            <person name="Ma J."/>
        </authorList>
    </citation>
    <scope>NUCLEOTIDE SEQUENCE [LARGE SCALE GENOMIC DNA]</scope>
    <source>
        <strain evidence="3">CGMCC 1.12237</strain>
    </source>
</reference>
<evidence type="ECO:0000313" key="3">
    <source>
        <dbReference type="Proteomes" id="UP001596147"/>
    </source>
</evidence>
<dbReference type="Gene3D" id="3.10.290.30">
    <property type="entry name" value="MM3350-like"/>
    <property type="match status" value="1"/>
</dbReference>
<evidence type="ECO:0000259" key="1">
    <source>
        <dbReference type="Pfam" id="PF07929"/>
    </source>
</evidence>
<evidence type="ECO:0000313" key="2">
    <source>
        <dbReference type="EMBL" id="MFC5465553.1"/>
    </source>
</evidence>
<gene>
    <name evidence="2" type="ORF">ACFPM4_12450</name>
</gene>
<organism evidence="2 3">
    <name type="scientific">Lederbergia graminis</name>
    <dbReference type="NCBI Taxonomy" id="735518"/>
    <lineage>
        <taxon>Bacteria</taxon>
        <taxon>Bacillati</taxon>
        <taxon>Bacillota</taxon>
        <taxon>Bacilli</taxon>
        <taxon>Bacillales</taxon>
        <taxon>Bacillaceae</taxon>
        <taxon>Lederbergia</taxon>
    </lineage>
</organism>
<sequence>MGKNASRLLVGVGNNQHIHPNEELYKDLAVYSGQEIFQCKAVKLKVTLLLENHSIWRRIIVPLDITFEKFHKVLQICFGWQNYHLHEFYINEEAKDELGIHINHSAFHPQGYQPIVNLVSYEESLSYACEDIPCKMENGIKLAEYLPANMKYIYDFGDNWEHIVECEEIIADFNMNHPICLDGAGAAPPEDVGGEYGFDEFLATIADSNHPDYHIISSWGRQQGYQEFDKEQINRLLK</sequence>
<accession>A0ABW0LI26</accession>
<comment type="caution">
    <text evidence="2">The sequence shown here is derived from an EMBL/GenBank/DDBJ whole genome shotgun (WGS) entry which is preliminary data.</text>
</comment>
<dbReference type="RefSeq" id="WP_382352135.1">
    <property type="nucleotide sequence ID" value="NZ_JBHSMC010000015.1"/>
</dbReference>
<keyword evidence="3" id="KW-1185">Reference proteome</keyword>